<feature type="compositionally biased region" description="Low complexity" evidence="1">
    <location>
        <begin position="1120"/>
        <end position="1134"/>
    </location>
</feature>
<feature type="compositionally biased region" description="Basic and acidic residues" evidence="1">
    <location>
        <begin position="173"/>
        <end position="191"/>
    </location>
</feature>
<comment type="caution">
    <text evidence="2">The sequence shown here is derived from an EMBL/GenBank/DDBJ whole genome shotgun (WGS) entry which is preliminary data.</text>
</comment>
<dbReference type="EMBL" id="MIGC01003432">
    <property type="protein sequence ID" value="PHJ19466.1"/>
    <property type="molecule type" value="Genomic_DNA"/>
</dbReference>
<evidence type="ECO:0000313" key="3">
    <source>
        <dbReference type="Proteomes" id="UP000221165"/>
    </source>
</evidence>
<feature type="region of interest" description="Disordered" evidence="1">
    <location>
        <begin position="595"/>
        <end position="619"/>
    </location>
</feature>
<dbReference type="InterPro" id="IPR001611">
    <property type="entry name" value="Leu-rich_rpt"/>
</dbReference>
<feature type="compositionally biased region" description="Basic and acidic residues" evidence="1">
    <location>
        <begin position="1064"/>
        <end position="1102"/>
    </location>
</feature>
<reference evidence="2 3" key="1">
    <citation type="journal article" date="2017" name="Int. J. Parasitol.">
        <title>The genome of the protozoan parasite Cystoisospora suis and a reverse vaccinology approach to identify vaccine candidates.</title>
        <authorList>
            <person name="Palmieri N."/>
            <person name="Shrestha A."/>
            <person name="Ruttkowski B."/>
            <person name="Beck T."/>
            <person name="Vogl C."/>
            <person name="Tomley F."/>
            <person name="Blake D.P."/>
            <person name="Joachim A."/>
        </authorList>
    </citation>
    <scope>NUCLEOTIDE SEQUENCE [LARGE SCALE GENOMIC DNA]</scope>
    <source>
        <strain evidence="2 3">Wien I</strain>
    </source>
</reference>
<dbReference type="RefSeq" id="XP_067921166.1">
    <property type="nucleotide sequence ID" value="XM_068066855.1"/>
</dbReference>
<feature type="compositionally biased region" description="Low complexity" evidence="1">
    <location>
        <begin position="306"/>
        <end position="324"/>
    </location>
</feature>
<feature type="region of interest" description="Disordered" evidence="1">
    <location>
        <begin position="1064"/>
        <end position="1137"/>
    </location>
</feature>
<feature type="compositionally biased region" description="Low complexity" evidence="1">
    <location>
        <begin position="1"/>
        <end position="14"/>
    </location>
</feature>
<dbReference type="InterPro" id="IPR052394">
    <property type="entry name" value="LRR-containing"/>
</dbReference>
<organism evidence="2 3">
    <name type="scientific">Cystoisospora suis</name>
    <dbReference type="NCBI Taxonomy" id="483139"/>
    <lineage>
        <taxon>Eukaryota</taxon>
        <taxon>Sar</taxon>
        <taxon>Alveolata</taxon>
        <taxon>Apicomplexa</taxon>
        <taxon>Conoidasida</taxon>
        <taxon>Coccidia</taxon>
        <taxon>Eucoccidiorida</taxon>
        <taxon>Eimeriorina</taxon>
        <taxon>Sarcocystidae</taxon>
        <taxon>Cystoisospora</taxon>
    </lineage>
</organism>
<dbReference type="GeneID" id="94430066"/>
<evidence type="ECO:0000256" key="1">
    <source>
        <dbReference type="SAM" id="MobiDB-lite"/>
    </source>
</evidence>
<feature type="compositionally biased region" description="Pro residues" evidence="1">
    <location>
        <begin position="476"/>
        <end position="491"/>
    </location>
</feature>
<feature type="region of interest" description="Disordered" evidence="1">
    <location>
        <begin position="469"/>
        <end position="499"/>
    </location>
</feature>
<dbReference type="SMART" id="SM00367">
    <property type="entry name" value="LRR_CC"/>
    <property type="match status" value="2"/>
</dbReference>
<feature type="region of interest" description="Disordered" evidence="1">
    <location>
        <begin position="838"/>
        <end position="867"/>
    </location>
</feature>
<proteinExistence type="predicted"/>
<feature type="region of interest" description="Disordered" evidence="1">
    <location>
        <begin position="345"/>
        <end position="364"/>
    </location>
</feature>
<feature type="region of interest" description="Disordered" evidence="1">
    <location>
        <begin position="306"/>
        <end position="331"/>
    </location>
</feature>
<dbReference type="VEuPathDB" id="ToxoDB:CSUI_006702"/>
<dbReference type="PANTHER" id="PTHR24114">
    <property type="entry name" value="LEUCINE RICH REPEAT FAMILY PROTEIN"/>
    <property type="match status" value="1"/>
</dbReference>
<accession>A0A2C6KTJ9</accession>
<protein>
    <submittedName>
        <fullName evidence="2">Leucine rich repeat-containing protein</fullName>
    </submittedName>
</protein>
<dbReference type="Gene3D" id="3.80.10.10">
    <property type="entry name" value="Ribonuclease Inhibitor"/>
    <property type="match status" value="2"/>
</dbReference>
<feature type="region of interest" description="Disordered" evidence="1">
    <location>
        <begin position="1"/>
        <end position="42"/>
    </location>
</feature>
<feature type="region of interest" description="Disordered" evidence="1">
    <location>
        <begin position="107"/>
        <end position="219"/>
    </location>
</feature>
<feature type="compositionally biased region" description="Low complexity" evidence="1">
    <location>
        <begin position="119"/>
        <end position="144"/>
    </location>
</feature>
<feature type="region of interest" description="Disordered" evidence="1">
    <location>
        <begin position="1020"/>
        <end position="1051"/>
    </location>
</feature>
<dbReference type="Pfam" id="PF13516">
    <property type="entry name" value="LRR_6"/>
    <property type="match status" value="2"/>
</dbReference>
<dbReference type="PANTHER" id="PTHR24114:SF2">
    <property type="entry name" value="F-BOX DOMAIN-CONTAINING PROTEIN-RELATED"/>
    <property type="match status" value="1"/>
</dbReference>
<dbReference type="SMART" id="SM00368">
    <property type="entry name" value="LRR_RI"/>
    <property type="match status" value="6"/>
</dbReference>
<feature type="non-terminal residue" evidence="2">
    <location>
        <position position="1255"/>
    </location>
</feature>
<gene>
    <name evidence="2" type="ORF">CSUI_006702</name>
</gene>
<feature type="region of interest" description="Disordered" evidence="1">
    <location>
        <begin position="657"/>
        <end position="762"/>
    </location>
</feature>
<keyword evidence="3" id="KW-1185">Reference proteome</keyword>
<sequence length="1255" mass="139165">MKADLPPSLDFSSSSPPPPSSVHLSSAISRQDPSFSSSSSFLSPSLLLSRSCLSSSSSSSSSSVSSRNGNLYLSVQRDKGVLVSLTPTLTEEDISCFVATVHARTSEKERRRSKCLEASSLRTSPFSPSSSSSSSSLYPPSRSSTGDKQKLSHSLVSRRSEEEEDVESSGSNFHREDTPSEGEKEEEEAKKEKRRRRRRKIEEGHAQATEEKKEEEEEEEEMYGISLRGVGLQDDSLSILVTCILRSQFLRIIDLSDNRLTDESVRILAECMPCLPYLRYLNLSHNSRLTVESLVKISKAFFPDFSTSSSSSTIVSTSSSSSSSLPLSRREEKMIEKNDTVSLRASESMHSNQHHRGGPSHTIEVSRPSHLAGRYFSRVERREGRKALTKEEEEEEKRKRGVYHLDLSDNFLGPEGCCSIAETIKCNSCLARLYLRNTGGECGGLLPLMATETFLKALDFSHADLSSSSFSRSSSPAPPPPAAPLASPPPASLSSSPSSFPLLPQSRSSRFFFSSSSSSCSMPLCEAKAVGEGRRVSVSSLFVQDERSIEREEKSHVFQRDSNCVMSTSRATTTSTTVFSTSTTASHDIVIAASQSPDRHEQLYGSSSSSPSSSSGTKDEGLVAMVEANEKKSFSATSPSSSTSMVTSVLSSSMFLRPFRRAPRPEARSTPGKGERDMKRKGEKSHSSHSTIMDDRRREIYRDEKDSEDTKRKECAIRMNVMKEERREKEKERRASLRSLKKKGFFTSSSQQGDGDGGREEEDWMREIEGYSSLYSPVEGQEDEKERDLERRRLAGRDLQMLLCISEGLSHLLTASNALQELNLSYCTWSSSSISHPYHDTKRSKGKHGPQTTSSLPSRLGGDLGKEDCGRREREEKMYGVQYADQLIDILAEALKKNTSLRSLAFAGNGMTAVGLRRLCEGLGGDASVCRIEELNLACNDLHEALPLAELLLINHTIRIVDVANCVLSGEAIEHLLSALEGNDTLSILVLAHNSMNRQSISKLAEVLKYQHARIFMKEERTKEEEEGKRNEESEDDRKEGRDKKDEEEEKRKIRVEIENREEKKDMTVEDKKKEDGEVPRDEEGSDDEKKEERKASREKNPTHSTLGSSSPDHRHDSNESSSYSPPDNSSSYSPSPPSCSPPPFPCCCSCETSLHAQKGRSAREKKKRQFCSACHGYVLDREEYEHLGLASGDGECSGIERDFELGFASLSQLPRRGLRMVDLSFTIPRDGSALLPLAQALPHLPLLLFLDVSS</sequence>
<evidence type="ECO:0000313" key="2">
    <source>
        <dbReference type="EMBL" id="PHJ19466.1"/>
    </source>
</evidence>
<dbReference type="SUPFAM" id="SSF52047">
    <property type="entry name" value="RNI-like"/>
    <property type="match status" value="1"/>
</dbReference>
<feature type="compositionally biased region" description="Basic and acidic residues" evidence="1">
    <location>
        <begin position="200"/>
        <end position="212"/>
    </location>
</feature>
<dbReference type="OrthoDB" id="333024at2759"/>
<dbReference type="InterPro" id="IPR032675">
    <property type="entry name" value="LRR_dom_sf"/>
</dbReference>
<dbReference type="AlphaFoldDB" id="A0A2C6KTJ9"/>
<feature type="compositionally biased region" description="Low complexity" evidence="1">
    <location>
        <begin position="606"/>
        <end position="615"/>
    </location>
</feature>
<dbReference type="InterPro" id="IPR006553">
    <property type="entry name" value="Leu-rich_rpt_Cys-con_subtyp"/>
</dbReference>
<name>A0A2C6KTJ9_9APIC</name>
<feature type="compositionally biased region" description="Basic and acidic residues" evidence="1">
    <location>
        <begin position="663"/>
        <end position="735"/>
    </location>
</feature>
<dbReference type="Proteomes" id="UP000221165">
    <property type="component" value="Unassembled WGS sequence"/>
</dbReference>